<dbReference type="PANTHER" id="PTHR34501:SF9">
    <property type="entry name" value="MAJOR OUTER MEMBRANE PROTEIN P.IA"/>
    <property type="match status" value="1"/>
</dbReference>
<evidence type="ECO:0000313" key="13">
    <source>
        <dbReference type="EMBL" id="MBB3168981.1"/>
    </source>
</evidence>
<evidence type="ECO:0000256" key="10">
    <source>
        <dbReference type="ARBA" id="ARBA00023237"/>
    </source>
</evidence>
<dbReference type="InterPro" id="IPR050298">
    <property type="entry name" value="Gram-neg_bact_OMP"/>
</dbReference>
<gene>
    <name evidence="13" type="ORF">FHS30_002189</name>
</gene>
<organism evidence="13 14">
    <name type="scientific">Simiduia aestuariiviva</name>
    <dbReference type="NCBI Taxonomy" id="1510459"/>
    <lineage>
        <taxon>Bacteria</taxon>
        <taxon>Pseudomonadati</taxon>
        <taxon>Pseudomonadota</taxon>
        <taxon>Gammaproteobacteria</taxon>
        <taxon>Cellvibrionales</taxon>
        <taxon>Cellvibrionaceae</taxon>
        <taxon>Simiduia</taxon>
    </lineage>
</organism>
<name>A0A839UQH2_9GAMM</name>
<comment type="caution">
    <text evidence="13">The sequence shown here is derived from an EMBL/GenBank/DDBJ whole genome shotgun (WGS) entry which is preliminary data.</text>
</comment>
<reference evidence="13 14" key="1">
    <citation type="submission" date="2020-08" db="EMBL/GenBank/DDBJ databases">
        <title>Genomic Encyclopedia of Type Strains, Phase III (KMG-III): the genomes of soil and plant-associated and newly described type strains.</title>
        <authorList>
            <person name="Whitman W."/>
        </authorList>
    </citation>
    <scope>NUCLEOTIDE SEQUENCE [LARGE SCALE GENOMIC DNA]</scope>
    <source>
        <strain evidence="13 14">CECT 8571</strain>
    </source>
</reference>
<accession>A0A839UQH2</accession>
<sequence>MKTPMNKMLPFAIAAVLPVAAHAEGPIDGTVYGKVNVTVESQDEGDGNVMALESNASRLGFKGKTKINDSLSAIYQLEYEVAADDGDAVFKQRNIYVGLAGDFGAVIAGKHDTPTKLLQNKIDLFNDLQGDIKHVITANENRESNMVMYSTPDMGGFFAKGAYIMSEDSEVDNAMSLSAGWQNDVIYAGLAYDDAVRAEDSNVLRGVVQANVGDFQIGALYETDDTNGATNDGWMLSGQYKMGSWAFKAQAGQSDIKKDGGETFSLGADYKLAKNTKVFGFYTDKSADDNAIEGSYLGLGMEHKF</sequence>
<evidence type="ECO:0000256" key="3">
    <source>
        <dbReference type="ARBA" id="ARBA00022448"/>
    </source>
</evidence>
<keyword evidence="4" id="KW-1134">Transmembrane beta strand</keyword>
<evidence type="ECO:0000256" key="9">
    <source>
        <dbReference type="ARBA" id="ARBA00023136"/>
    </source>
</evidence>
<evidence type="ECO:0000256" key="2">
    <source>
        <dbReference type="ARBA" id="ARBA00011233"/>
    </source>
</evidence>
<keyword evidence="5" id="KW-0812">Transmembrane</keyword>
<keyword evidence="7" id="KW-0406">Ion transport</keyword>
<dbReference type="PANTHER" id="PTHR34501">
    <property type="entry name" value="PROTEIN YDDL-RELATED"/>
    <property type="match status" value="1"/>
</dbReference>
<evidence type="ECO:0000256" key="7">
    <source>
        <dbReference type="ARBA" id="ARBA00023065"/>
    </source>
</evidence>
<dbReference type="InterPro" id="IPR002299">
    <property type="entry name" value="Porin_Neis"/>
</dbReference>
<dbReference type="InterPro" id="IPR023614">
    <property type="entry name" value="Porin_dom_sf"/>
</dbReference>
<keyword evidence="9" id="KW-0472">Membrane</keyword>
<dbReference type="GO" id="GO:0015288">
    <property type="term" value="F:porin activity"/>
    <property type="evidence" value="ECO:0007669"/>
    <property type="project" value="UniProtKB-KW"/>
</dbReference>
<dbReference type="GO" id="GO:0046930">
    <property type="term" value="C:pore complex"/>
    <property type="evidence" value="ECO:0007669"/>
    <property type="project" value="UniProtKB-KW"/>
</dbReference>
<dbReference type="PRINTS" id="PR00182">
    <property type="entry name" value="ECOLNEIPORIN"/>
</dbReference>
<feature type="domain" description="Porin" evidence="12">
    <location>
        <begin position="13"/>
        <end position="289"/>
    </location>
</feature>
<evidence type="ECO:0000256" key="8">
    <source>
        <dbReference type="ARBA" id="ARBA00023114"/>
    </source>
</evidence>
<evidence type="ECO:0000259" key="12">
    <source>
        <dbReference type="Pfam" id="PF13609"/>
    </source>
</evidence>
<dbReference type="AlphaFoldDB" id="A0A839UQH2"/>
<dbReference type="GO" id="GO:0009279">
    <property type="term" value="C:cell outer membrane"/>
    <property type="evidence" value="ECO:0007669"/>
    <property type="project" value="UniProtKB-SubCell"/>
</dbReference>
<evidence type="ECO:0000256" key="4">
    <source>
        <dbReference type="ARBA" id="ARBA00022452"/>
    </source>
</evidence>
<dbReference type="CDD" id="cd00342">
    <property type="entry name" value="gram_neg_porins"/>
    <property type="match status" value="1"/>
</dbReference>
<dbReference type="Pfam" id="PF13609">
    <property type="entry name" value="Porin_4"/>
    <property type="match status" value="1"/>
</dbReference>
<dbReference type="PRINTS" id="PR00184">
    <property type="entry name" value="NEISSPPORIN"/>
</dbReference>
<dbReference type="SUPFAM" id="SSF56935">
    <property type="entry name" value="Porins"/>
    <property type="match status" value="1"/>
</dbReference>
<comment type="subunit">
    <text evidence="2">Homotrimer.</text>
</comment>
<keyword evidence="3" id="KW-0813">Transport</keyword>
<dbReference type="EMBL" id="JACHXZ010000003">
    <property type="protein sequence ID" value="MBB3168981.1"/>
    <property type="molecule type" value="Genomic_DNA"/>
</dbReference>
<protein>
    <submittedName>
        <fullName evidence="13">Putative porin</fullName>
    </submittedName>
</protein>
<dbReference type="InterPro" id="IPR033900">
    <property type="entry name" value="Gram_neg_porin_domain"/>
</dbReference>
<dbReference type="RefSeq" id="WP_246341284.1">
    <property type="nucleotide sequence ID" value="NZ_JACHXZ010000003.1"/>
</dbReference>
<dbReference type="Proteomes" id="UP000559987">
    <property type="component" value="Unassembled WGS sequence"/>
</dbReference>
<comment type="subcellular location">
    <subcellularLocation>
        <location evidence="1">Cell outer membrane</location>
        <topology evidence="1">Multi-pass membrane protein</topology>
    </subcellularLocation>
</comment>
<dbReference type="InterPro" id="IPR001702">
    <property type="entry name" value="Porin_Gram-ve"/>
</dbReference>
<evidence type="ECO:0000256" key="5">
    <source>
        <dbReference type="ARBA" id="ARBA00022692"/>
    </source>
</evidence>
<dbReference type="Gene3D" id="2.40.160.10">
    <property type="entry name" value="Porin"/>
    <property type="match status" value="1"/>
</dbReference>
<keyword evidence="6 11" id="KW-0732">Signal</keyword>
<evidence type="ECO:0000256" key="11">
    <source>
        <dbReference type="SAM" id="SignalP"/>
    </source>
</evidence>
<evidence type="ECO:0000313" key="14">
    <source>
        <dbReference type="Proteomes" id="UP000559987"/>
    </source>
</evidence>
<feature type="signal peptide" evidence="11">
    <location>
        <begin position="1"/>
        <end position="23"/>
    </location>
</feature>
<evidence type="ECO:0000256" key="1">
    <source>
        <dbReference type="ARBA" id="ARBA00004571"/>
    </source>
</evidence>
<feature type="chain" id="PRO_5033029141" evidence="11">
    <location>
        <begin position="24"/>
        <end position="305"/>
    </location>
</feature>
<proteinExistence type="predicted"/>
<keyword evidence="10" id="KW-0998">Cell outer membrane</keyword>
<evidence type="ECO:0000256" key="6">
    <source>
        <dbReference type="ARBA" id="ARBA00022729"/>
    </source>
</evidence>
<keyword evidence="8" id="KW-0626">Porin</keyword>
<keyword evidence="14" id="KW-1185">Reference proteome</keyword>
<dbReference type="GO" id="GO:0034220">
    <property type="term" value="P:monoatomic ion transmembrane transport"/>
    <property type="evidence" value="ECO:0007669"/>
    <property type="project" value="InterPro"/>
</dbReference>